<dbReference type="PANTHER" id="PTHR13138">
    <property type="entry name" value="PROTEIN LIN1"/>
    <property type="match status" value="1"/>
</dbReference>
<dbReference type="Pfam" id="PF02213">
    <property type="entry name" value="GYF"/>
    <property type="match status" value="1"/>
</dbReference>
<dbReference type="InterPro" id="IPR003169">
    <property type="entry name" value="GYF"/>
</dbReference>
<accession>A0ABP0EC11</accession>
<evidence type="ECO:0000313" key="4">
    <source>
        <dbReference type="Proteomes" id="UP001497600"/>
    </source>
</evidence>
<organism evidence="3 4">
    <name type="scientific">[Candida] anglica</name>
    <dbReference type="NCBI Taxonomy" id="148631"/>
    <lineage>
        <taxon>Eukaryota</taxon>
        <taxon>Fungi</taxon>
        <taxon>Dikarya</taxon>
        <taxon>Ascomycota</taxon>
        <taxon>Saccharomycotina</taxon>
        <taxon>Pichiomycetes</taxon>
        <taxon>Debaryomycetaceae</taxon>
        <taxon>Kurtzmaniella</taxon>
    </lineage>
</organism>
<dbReference type="PROSITE" id="PS50829">
    <property type="entry name" value="GYF"/>
    <property type="match status" value="1"/>
</dbReference>
<dbReference type="Proteomes" id="UP001497600">
    <property type="component" value="Chromosome E"/>
</dbReference>
<evidence type="ECO:0000259" key="2">
    <source>
        <dbReference type="PROSITE" id="PS50829"/>
    </source>
</evidence>
<feature type="compositionally biased region" description="Basic and acidic residues" evidence="1">
    <location>
        <begin position="192"/>
        <end position="208"/>
    </location>
</feature>
<protein>
    <recommendedName>
        <fullName evidence="2">GYF domain-containing protein</fullName>
    </recommendedName>
</protein>
<proteinExistence type="predicted"/>
<dbReference type="SUPFAM" id="SSF55277">
    <property type="entry name" value="GYF domain"/>
    <property type="match status" value="1"/>
</dbReference>
<dbReference type="SMART" id="SM00444">
    <property type="entry name" value="GYF"/>
    <property type="match status" value="1"/>
</dbReference>
<feature type="compositionally biased region" description="Acidic residues" evidence="1">
    <location>
        <begin position="33"/>
        <end position="46"/>
    </location>
</feature>
<dbReference type="InterPro" id="IPR039905">
    <property type="entry name" value="CD2BP2/Lin1"/>
</dbReference>
<feature type="compositionally biased region" description="Basic and acidic residues" evidence="1">
    <location>
        <begin position="47"/>
        <end position="57"/>
    </location>
</feature>
<dbReference type="InterPro" id="IPR035445">
    <property type="entry name" value="GYF-like_dom_sf"/>
</dbReference>
<sequence length="393" mass="46038">MDEDEIYVDDIPGNSRRQKQRRRNELRLNYNSDSEEEVEQENDEDVKEPTDKLKEVDVNENDGSDDDMFASDKEEDEEEEKLEDTSKANTEVPIKNSNELDMDQFEKEEGIDDYIQSEEGGSDVDDNDPDKIKYFTNIEEMDNIDDSIQVKKGNWKPKIEAFNLREEAEDGTFDLEGNYTRKEPQSDDEDHWLDSTKRSDIENARKSQLEREKLAKIKKKAQISMSTTELIEQLIPILEPAETPLELLARLAPKQSRRKRNLSKHEHSSSNNASVISMVTEVVEALISDKAVSDAYDLSREEYLRMYKNETGVEYKIVTKKRPRESSDNEDENNEDDYGTKIWEFKWNGQEEINGPYSEYEMKYWKESYFENSVQVRKIGEELFQDVANVEFE</sequence>
<feature type="region of interest" description="Disordered" evidence="1">
    <location>
        <begin position="1"/>
        <end position="131"/>
    </location>
</feature>
<reference evidence="3 4" key="1">
    <citation type="submission" date="2024-01" db="EMBL/GenBank/DDBJ databases">
        <authorList>
            <consortium name="Genoscope - CEA"/>
            <person name="William W."/>
        </authorList>
    </citation>
    <scope>NUCLEOTIDE SEQUENCE [LARGE SCALE GENOMIC DNA]</scope>
    <source>
        <strain evidence="3 4">29B2s-10</strain>
    </source>
</reference>
<dbReference type="Gene3D" id="3.30.1490.40">
    <property type="match status" value="1"/>
</dbReference>
<feature type="compositionally biased region" description="Acidic residues" evidence="1">
    <location>
        <begin position="58"/>
        <end position="82"/>
    </location>
</feature>
<dbReference type="EMBL" id="OZ004257">
    <property type="protein sequence ID" value="CAK7906711.1"/>
    <property type="molecule type" value="Genomic_DNA"/>
</dbReference>
<feature type="compositionally biased region" description="Acidic residues" evidence="1">
    <location>
        <begin position="109"/>
        <end position="128"/>
    </location>
</feature>
<keyword evidence="4" id="KW-1185">Reference proteome</keyword>
<feature type="region of interest" description="Disordered" evidence="1">
    <location>
        <begin position="169"/>
        <end position="208"/>
    </location>
</feature>
<feature type="domain" description="GYF" evidence="2">
    <location>
        <begin position="340"/>
        <end position="393"/>
    </location>
</feature>
<dbReference type="PANTHER" id="PTHR13138:SF3">
    <property type="entry name" value="CD2 ANTIGEN CYTOPLASMIC TAIL-BINDING PROTEIN 2"/>
    <property type="match status" value="1"/>
</dbReference>
<name>A0ABP0EC11_9ASCO</name>
<evidence type="ECO:0000313" key="3">
    <source>
        <dbReference type="EMBL" id="CAK7906711.1"/>
    </source>
</evidence>
<gene>
    <name evidence="3" type="ORF">CAAN4_E02036</name>
</gene>
<evidence type="ECO:0000256" key="1">
    <source>
        <dbReference type="SAM" id="MobiDB-lite"/>
    </source>
</evidence>